<dbReference type="RefSeq" id="XP_065661323.1">
    <property type="nucleotide sequence ID" value="XM_065805251.1"/>
</dbReference>
<feature type="domain" description="UTP25 C-terminal" evidence="7">
    <location>
        <begin position="500"/>
        <end position="682"/>
    </location>
</feature>
<dbReference type="Pfam" id="PF22916">
    <property type="entry name" value="UTP25_NTPase-like"/>
    <property type="match status" value="1"/>
</dbReference>
<feature type="region of interest" description="Disordered" evidence="6">
    <location>
        <begin position="1"/>
        <end position="35"/>
    </location>
</feature>
<keyword evidence="9" id="KW-1185">Reference proteome</keyword>
<dbReference type="InterPro" id="IPR053940">
    <property type="entry name" value="UTP25_NTPase-like"/>
</dbReference>
<evidence type="ECO:0000256" key="1">
    <source>
        <dbReference type="ARBA" id="ARBA00004604"/>
    </source>
</evidence>
<evidence type="ECO:0000313" key="10">
    <source>
        <dbReference type="RefSeq" id="XP_065661323.1"/>
    </source>
</evidence>
<evidence type="ECO:0000259" key="7">
    <source>
        <dbReference type="Pfam" id="PF06862"/>
    </source>
</evidence>
<organism evidence="9 10">
    <name type="scientific">Hydra vulgaris</name>
    <name type="common">Hydra</name>
    <name type="synonym">Hydra attenuata</name>
    <dbReference type="NCBI Taxonomy" id="6087"/>
    <lineage>
        <taxon>Eukaryota</taxon>
        <taxon>Metazoa</taxon>
        <taxon>Cnidaria</taxon>
        <taxon>Hydrozoa</taxon>
        <taxon>Hydroidolina</taxon>
        <taxon>Anthoathecata</taxon>
        <taxon>Aplanulata</taxon>
        <taxon>Hydridae</taxon>
        <taxon>Hydra</taxon>
    </lineage>
</organism>
<comment type="similarity">
    <text evidence="2">Belongs to the UTP25 family.</text>
</comment>
<evidence type="ECO:0000256" key="5">
    <source>
        <dbReference type="ARBA" id="ARBA00032325"/>
    </source>
</evidence>
<name>A0ABM4CHV9_HYDVU</name>
<keyword evidence="3" id="KW-0539">Nucleus</keyword>
<dbReference type="PANTHER" id="PTHR12933">
    <property type="entry name" value="ORF PROTEIN-RELATED"/>
    <property type="match status" value="1"/>
</dbReference>
<evidence type="ECO:0000256" key="6">
    <source>
        <dbReference type="SAM" id="MobiDB-lite"/>
    </source>
</evidence>
<protein>
    <recommendedName>
        <fullName evidence="4">U3 small nucleolar RNA-associated protein 25 homolog</fullName>
    </recommendedName>
    <alternativeName>
        <fullName evidence="5">UTP25 small subunit processor component</fullName>
    </alternativeName>
</protein>
<feature type="domain" description="UTP25 NTP hydrolase-like" evidence="8">
    <location>
        <begin position="222"/>
        <end position="489"/>
    </location>
</feature>
<evidence type="ECO:0000256" key="2">
    <source>
        <dbReference type="ARBA" id="ARBA00009223"/>
    </source>
</evidence>
<proteinExistence type="inferred from homology"/>
<dbReference type="PANTHER" id="PTHR12933:SF0">
    <property type="entry name" value="U3 SMALL NUCLEOLAR RNA-ASSOCIATED PROTEIN 25 HOMOLOG"/>
    <property type="match status" value="1"/>
</dbReference>
<dbReference type="InterPro" id="IPR053939">
    <property type="entry name" value="UTP25_C"/>
</dbReference>
<dbReference type="Proteomes" id="UP001652625">
    <property type="component" value="Chromosome 09"/>
</dbReference>
<accession>A0ABM4CHV9</accession>
<evidence type="ECO:0000259" key="8">
    <source>
        <dbReference type="Pfam" id="PF22916"/>
    </source>
</evidence>
<dbReference type="InterPro" id="IPR027417">
    <property type="entry name" value="P-loop_NTPase"/>
</dbReference>
<comment type="subcellular location">
    <subcellularLocation>
        <location evidence="1">Nucleus</location>
        <location evidence="1">Nucleolus</location>
    </subcellularLocation>
</comment>
<evidence type="ECO:0000256" key="3">
    <source>
        <dbReference type="ARBA" id="ARBA00023242"/>
    </source>
</evidence>
<dbReference type="Gene3D" id="3.40.50.300">
    <property type="entry name" value="P-loop containing nucleotide triphosphate hydrolases"/>
    <property type="match status" value="1"/>
</dbReference>
<dbReference type="GeneID" id="100200700"/>
<evidence type="ECO:0000313" key="9">
    <source>
        <dbReference type="Proteomes" id="UP001652625"/>
    </source>
</evidence>
<dbReference type="Pfam" id="PF06862">
    <property type="entry name" value="Utp25_C"/>
    <property type="match status" value="1"/>
</dbReference>
<sequence>MKRKDLLSKNENFGKEKKFKKNTERKSQKEELEYQKIEASEKLPINEDNKDDAFSELIKSLKSNKQIVKKLLCSELNQMDEVKDLKNSYLTEINETDDEDDKTNDLNCDEQTSDEEVGSKQLCNSSLRYNDPFKLHFENQLMEEQVANQCYTVVDIKFTENYSCKSYYGTFNNILQQENLLQQACVKEKLIEEWKVFNKTKANKRGCFTELQKQLFTYMGSYKDILFTDRSLSNGEEVRRLYCLHAVNHVLKTRSQIVKNNAKMAASEKLSEKQNMDVDFRDQGLTRPKVLMLVPYKDSCLKIINNITKLALGSRPKIQVMQKKRFVREFSKDLEEEESKAERPDDFKTMFQGNIDDDFKIGVAVAKNTIKLYAPFYHADIIVASPLGLRRIIATEREKQDFDFLSSIEILIMDQIDVFSMQNWEHVLHVFDYMNLTPRQSHDTDFSRVRMWCVDGLSKYYRQSLLFSSIQSAEIQCLFNKCFNYNGKIKVSLKDVNGTVEKVVSNIPQIYQRFECLKFSECADLRFNYFINKILPEFKKELYYSTAIFIPSYFDFVRIRNYFMKEELSFVQISEYSKSSNISRSRNLFFEKKKHFILLTERFYFFYRYKVRGIKHVIFYDLPQYPNFYAELINFMESTSDNLVSSSSCNIIYSKFDGYKLEAVVGTTRCKQMITLQKDIHMIVSGA</sequence>
<feature type="region of interest" description="Disordered" evidence="6">
    <location>
        <begin position="93"/>
        <end position="119"/>
    </location>
</feature>
<dbReference type="InterPro" id="IPR010678">
    <property type="entry name" value="UTP25"/>
</dbReference>
<reference evidence="10" key="1">
    <citation type="submission" date="2025-08" db="UniProtKB">
        <authorList>
            <consortium name="RefSeq"/>
        </authorList>
    </citation>
    <scope>IDENTIFICATION</scope>
</reference>
<gene>
    <name evidence="10" type="primary">LOC100200700</name>
</gene>
<evidence type="ECO:0000256" key="4">
    <source>
        <dbReference type="ARBA" id="ARBA00024421"/>
    </source>
</evidence>
<feature type="compositionally biased region" description="Acidic residues" evidence="6">
    <location>
        <begin position="94"/>
        <end position="116"/>
    </location>
</feature>